<dbReference type="AlphaFoldDB" id="A0A2H0V6Y3"/>
<gene>
    <name evidence="2" type="ORF">COT95_02040</name>
</gene>
<feature type="non-terminal residue" evidence="2">
    <location>
        <position position="162"/>
    </location>
</feature>
<feature type="compositionally biased region" description="Polar residues" evidence="1">
    <location>
        <begin position="14"/>
        <end position="27"/>
    </location>
</feature>
<name>A0A2H0V6Y3_9BACT</name>
<dbReference type="Proteomes" id="UP000228614">
    <property type="component" value="Unassembled WGS sequence"/>
</dbReference>
<protein>
    <submittedName>
        <fullName evidence="2">Uncharacterized protein</fullName>
    </submittedName>
</protein>
<organism evidence="2 3">
    <name type="scientific">Candidatus Falkowbacteria bacterium CG10_big_fil_rev_8_21_14_0_10_37_6</name>
    <dbReference type="NCBI Taxonomy" id="1974563"/>
    <lineage>
        <taxon>Bacteria</taxon>
        <taxon>Candidatus Falkowiibacteriota</taxon>
    </lineage>
</organism>
<dbReference type="SUPFAM" id="SSF160246">
    <property type="entry name" value="EspE N-terminal domain-like"/>
    <property type="match status" value="1"/>
</dbReference>
<comment type="caution">
    <text evidence="2">The sequence shown here is derived from an EMBL/GenBank/DDBJ whole genome shotgun (WGS) entry which is preliminary data.</text>
</comment>
<proteinExistence type="predicted"/>
<sequence>MNKSFQSIEDLLDDNTQNSDASDIEESTQIKFKNKQEQINRKEIEKRVSETAQKIGIPYISLVGFPISPEALSKISEDTSKRLNVVCFFYDGEQFRIAATDITEDIKNLFEDLEKSLHCHGEIYLISEVSFAATFKLYKNLPKLKEIIRGVKITEEELNKYS</sequence>
<evidence type="ECO:0000256" key="1">
    <source>
        <dbReference type="SAM" id="MobiDB-lite"/>
    </source>
</evidence>
<accession>A0A2H0V6Y3</accession>
<feature type="region of interest" description="Disordered" evidence="1">
    <location>
        <begin position="1"/>
        <end position="27"/>
    </location>
</feature>
<evidence type="ECO:0000313" key="2">
    <source>
        <dbReference type="EMBL" id="PIR94828.1"/>
    </source>
</evidence>
<reference evidence="3" key="1">
    <citation type="submission" date="2017-09" db="EMBL/GenBank/DDBJ databases">
        <title>Depth-based differentiation of microbial function through sediment-hosted aquifers and enrichment of novel symbionts in the deep terrestrial subsurface.</title>
        <authorList>
            <person name="Probst A.J."/>
            <person name="Ladd B."/>
            <person name="Jarett J.K."/>
            <person name="Geller-Mcgrath D.E."/>
            <person name="Sieber C.M.K."/>
            <person name="Emerson J.B."/>
            <person name="Anantharaman K."/>
            <person name="Thomas B.C."/>
            <person name="Malmstrom R."/>
            <person name="Stieglmeier M."/>
            <person name="Klingl A."/>
            <person name="Woyke T."/>
            <person name="Ryan C.M."/>
            <person name="Banfield J.F."/>
        </authorList>
    </citation>
    <scope>NUCLEOTIDE SEQUENCE [LARGE SCALE GENOMIC DNA]</scope>
</reference>
<dbReference type="InterPro" id="IPR037257">
    <property type="entry name" value="T2SS_E_N_sf"/>
</dbReference>
<dbReference type="EMBL" id="PFAN01000101">
    <property type="protein sequence ID" value="PIR94828.1"/>
    <property type="molecule type" value="Genomic_DNA"/>
</dbReference>
<evidence type="ECO:0000313" key="3">
    <source>
        <dbReference type="Proteomes" id="UP000228614"/>
    </source>
</evidence>